<dbReference type="PANTHER" id="PTHR43747:SF4">
    <property type="entry name" value="FLAVIN-DEPENDENT TRYPTOPHAN HALOGENASE"/>
    <property type="match status" value="1"/>
</dbReference>
<dbReference type="GO" id="GO:0004497">
    <property type="term" value="F:monooxygenase activity"/>
    <property type="evidence" value="ECO:0007669"/>
    <property type="project" value="InterPro"/>
</dbReference>
<dbReference type="Proteomes" id="UP000037251">
    <property type="component" value="Unassembled WGS sequence"/>
</dbReference>
<sequence length="489" mass="53671">MTASYLKAALGDDVALTLVAPGETAAPPDETSLGDLAQFFDVLQRAEEDWMPACDATYKLAVRFQDFSRPRHHFYLPFEQMPQADGFPLTEWWLRMQPSGRFDRDCFVAAWLCDAQRSPRHTPGPTPGQDAARPPYGYHLDAQALTRYLTAYAVERGVHHLTDEVHDVRLDARGWIDHVMTARHGAVDGDLFIDCTGTRGLLLRRALKVPFVSYQDTLPGDSMVTLRVDADMKAHGIPPYTAITAQAAGWTYSIPLLTRIATGYVYAQEYCTPQEAERTLREAAGPEAAGAPATHTTLSFGRSLHAWKHNCVAVGAAAGRVQPLQATAISYVHHALQQLAPLVAPVAQAVRSGGPHTDLQEHYNTALAQELDAARDLSTLHYLGAARQDTQFWRDAQTCPLPDALAQAIERWRVRPPGTEHQPGPKGLPQHAHTSILLGTGALALPPSTALSPLDDRAARQEFAALKQRAQTLVKTLPTQYDYFSQISA</sequence>
<dbReference type="AlphaFoldDB" id="A0A0L8L3I4"/>
<accession>A0A0L8L3I4</accession>
<name>A0A0L8L3I4_9ACTN</name>
<dbReference type="GO" id="GO:0000166">
    <property type="term" value="F:nucleotide binding"/>
    <property type="evidence" value="ECO:0007669"/>
    <property type="project" value="UniProtKB-KW"/>
</dbReference>
<gene>
    <name evidence="3" type="ORF">ADK37_26355</name>
</gene>
<evidence type="ECO:0000256" key="1">
    <source>
        <dbReference type="ARBA" id="ARBA00038396"/>
    </source>
</evidence>
<comment type="similarity">
    <text evidence="1">Belongs to the flavin-dependent halogenase family. Bacterial tryptophan halogenase subfamily.</text>
</comment>
<dbReference type="InterPro" id="IPR033856">
    <property type="entry name" value="Trp_halogen"/>
</dbReference>
<dbReference type="PIRSF" id="PIRSF011396">
    <property type="entry name" value="Trp_halogenase"/>
    <property type="match status" value="1"/>
</dbReference>
<keyword evidence="2" id="KW-0274">FAD</keyword>
<proteinExistence type="inferred from homology"/>
<comment type="caution">
    <text evidence="3">The sequence shown here is derived from an EMBL/GenBank/DDBJ whole genome shotgun (WGS) entry which is preliminary data.</text>
</comment>
<evidence type="ECO:0000313" key="4">
    <source>
        <dbReference type="Proteomes" id="UP000037251"/>
    </source>
</evidence>
<dbReference type="STRING" id="67356.AQJ84_39450"/>
<protein>
    <recommendedName>
        <fullName evidence="5">Tryptophan halogenase</fullName>
    </recommendedName>
</protein>
<reference evidence="4" key="1">
    <citation type="submission" date="2015-07" db="EMBL/GenBank/DDBJ databases">
        <authorList>
            <person name="Ju K.-S."/>
            <person name="Doroghazi J.R."/>
            <person name="Metcalf W.W."/>
        </authorList>
    </citation>
    <scope>NUCLEOTIDE SEQUENCE [LARGE SCALE GENOMIC DNA]</scope>
    <source>
        <strain evidence="4">NRRL 2290</strain>
    </source>
</reference>
<evidence type="ECO:0000256" key="2">
    <source>
        <dbReference type="PIRSR" id="PIRSR011396-2"/>
    </source>
</evidence>
<dbReference type="EMBL" id="LGUS01000182">
    <property type="protein sequence ID" value="KOG32639.1"/>
    <property type="molecule type" value="Genomic_DNA"/>
</dbReference>
<dbReference type="PATRIC" id="fig|67356.5.peg.5647"/>
<feature type="binding site" evidence="2">
    <location>
        <position position="329"/>
    </location>
    <ligand>
        <name>FAD</name>
        <dbReference type="ChEBI" id="CHEBI:57692"/>
    </ligand>
</feature>
<keyword evidence="2" id="KW-0547">Nucleotide-binding</keyword>
<dbReference type="Gene3D" id="3.50.50.60">
    <property type="entry name" value="FAD/NAD(P)-binding domain"/>
    <property type="match status" value="1"/>
</dbReference>
<keyword evidence="4" id="KW-1185">Reference proteome</keyword>
<evidence type="ECO:0000313" key="3">
    <source>
        <dbReference type="EMBL" id="KOG32639.1"/>
    </source>
</evidence>
<dbReference type="InterPro" id="IPR050816">
    <property type="entry name" value="Flavin-dep_Halogenase_NPB"/>
</dbReference>
<dbReference type="InterPro" id="IPR006905">
    <property type="entry name" value="Flavin_halogenase"/>
</dbReference>
<dbReference type="PANTHER" id="PTHR43747">
    <property type="entry name" value="FAD-BINDING PROTEIN"/>
    <property type="match status" value="1"/>
</dbReference>
<evidence type="ECO:0008006" key="5">
    <source>
        <dbReference type="Google" id="ProtNLM"/>
    </source>
</evidence>
<keyword evidence="2" id="KW-0285">Flavoprotein</keyword>
<dbReference type="eggNOG" id="COG0644">
    <property type="taxonomic scope" value="Bacteria"/>
</dbReference>
<organism evidence="3 4">
    <name type="scientific">Streptomyces resistomycificus</name>
    <dbReference type="NCBI Taxonomy" id="67356"/>
    <lineage>
        <taxon>Bacteria</taxon>
        <taxon>Bacillati</taxon>
        <taxon>Actinomycetota</taxon>
        <taxon>Actinomycetes</taxon>
        <taxon>Kitasatosporales</taxon>
        <taxon>Streptomycetaceae</taxon>
        <taxon>Streptomyces</taxon>
        <taxon>Streptomyces aurantiacus group</taxon>
    </lineage>
</organism>
<dbReference type="Pfam" id="PF04820">
    <property type="entry name" value="Trp_halogenase"/>
    <property type="match status" value="1"/>
</dbReference>
<dbReference type="SUPFAM" id="SSF51905">
    <property type="entry name" value="FAD/NAD(P)-binding domain"/>
    <property type="match status" value="1"/>
</dbReference>
<dbReference type="InterPro" id="IPR036188">
    <property type="entry name" value="FAD/NAD-bd_sf"/>
</dbReference>
<feature type="binding site" evidence="2">
    <location>
        <position position="165"/>
    </location>
    <ligand>
        <name>FAD</name>
        <dbReference type="ChEBI" id="CHEBI:57692"/>
    </ligand>
</feature>